<sequence length="150" mass="16977">MSLMKSRGVHEIKEAAMPDGNVGNRKHESNLKLTRIVASSGTHQADQRTERGWGSVYCGTQYARLVMTLAAFIGTVRKRECDKRICTHQTTISFNHDHGQYTPQYSLNYPCCHFRMLGHFFLIHYDLSTNHLRRCNSLVVVVGPDQPGNG</sequence>
<dbReference type="AlphaFoldDB" id="A0AAN6SY00"/>
<accession>A0AAN6SY00</accession>
<protein>
    <submittedName>
        <fullName evidence="1">Uncharacterized protein</fullName>
    </submittedName>
</protein>
<name>A0AAN6SY00_9PEZI</name>
<keyword evidence="2" id="KW-1185">Reference proteome</keyword>
<comment type="caution">
    <text evidence="1">The sequence shown here is derived from an EMBL/GenBank/DDBJ whole genome shotgun (WGS) entry which is preliminary data.</text>
</comment>
<evidence type="ECO:0000313" key="1">
    <source>
        <dbReference type="EMBL" id="KAK4097513.1"/>
    </source>
</evidence>
<gene>
    <name evidence="1" type="ORF">N658DRAFT_287754</name>
</gene>
<dbReference type="Proteomes" id="UP001305647">
    <property type="component" value="Unassembled WGS sequence"/>
</dbReference>
<organism evidence="1 2">
    <name type="scientific">Parathielavia hyrcaniae</name>
    <dbReference type="NCBI Taxonomy" id="113614"/>
    <lineage>
        <taxon>Eukaryota</taxon>
        <taxon>Fungi</taxon>
        <taxon>Dikarya</taxon>
        <taxon>Ascomycota</taxon>
        <taxon>Pezizomycotina</taxon>
        <taxon>Sordariomycetes</taxon>
        <taxon>Sordariomycetidae</taxon>
        <taxon>Sordariales</taxon>
        <taxon>Chaetomiaceae</taxon>
        <taxon>Parathielavia</taxon>
    </lineage>
</organism>
<reference evidence="1" key="1">
    <citation type="journal article" date="2023" name="Mol. Phylogenet. Evol.">
        <title>Genome-scale phylogeny and comparative genomics of the fungal order Sordariales.</title>
        <authorList>
            <person name="Hensen N."/>
            <person name="Bonometti L."/>
            <person name="Westerberg I."/>
            <person name="Brannstrom I.O."/>
            <person name="Guillou S."/>
            <person name="Cros-Aarteil S."/>
            <person name="Calhoun S."/>
            <person name="Haridas S."/>
            <person name="Kuo A."/>
            <person name="Mondo S."/>
            <person name="Pangilinan J."/>
            <person name="Riley R."/>
            <person name="LaButti K."/>
            <person name="Andreopoulos B."/>
            <person name="Lipzen A."/>
            <person name="Chen C."/>
            <person name="Yan M."/>
            <person name="Daum C."/>
            <person name="Ng V."/>
            <person name="Clum A."/>
            <person name="Steindorff A."/>
            <person name="Ohm R.A."/>
            <person name="Martin F."/>
            <person name="Silar P."/>
            <person name="Natvig D.O."/>
            <person name="Lalanne C."/>
            <person name="Gautier V."/>
            <person name="Ament-Velasquez S.L."/>
            <person name="Kruys A."/>
            <person name="Hutchinson M.I."/>
            <person name="Powell A.J."/>
            <person name="Barry K."/>
            <person name="Miller A.N."/>
            <person name="Grigoriev I.V."/>
            <person name="Debuchy R."/>
            <person name="Gladieux P."/>
            <person name="Hiltunen Thoren M."/>
            <person name="Johannesson H."/>
        </authorList>
    </citation>
    <scope>NUCLEOTIDE SEQUENCE</scope>
    <source>
        <strain evidence="1">CBS 757.83</strain>
    </source>
</reference>
<dbReference type="EMBL" id="MU863673">
    <property type="protein sequence ID" value="KAK4097513.1"/>
    <property type="molecule type" value="Genomic_DNA"/>
</dbReference>
<reference evidence="1" key="2">
    <citation type="submission" date="2023-05" db="EMBL/GenBank/DDBJ databases">
        <authorList>
            <consortium name="Lawrence Berkeley National Laboratory"/>
            <person name="Steindorff A."/>
            <person name="Hensen N."/>
            <person name="Bonometti L."/>
            <person name="Westerberg I."/>
            <person name="Brannstrom I.O."/>
            <person name="Guillou S."/>
            <person name="Cros-Aarteil S."/>
            <person name="Calhoun S."/>
            <person name="Haridas S."/>
            <person name="Kuo A."/>
            <person name="Mondo S."/>
            <person name="Pangilinan J."/>
            <person name="Riley R."/>
            <person name="Labutti K."/>
            <person name="Andreopoulos B."/>
            <person name="Lipzen A."/>
            <person name="Chen C."/>
            <person name="Yanf M."/>
            <person name="Daum C."/>
            <person name="Ng V."/>
            <person name="Clum A."/>
            <person name="Ohm R."/>
            <person name="Martin F."/>
            <person name="Silar P."/>
            <person name="Natvig D."/>
            <person name="Lalanne C."/>
            <person name="Gautier V."/>
            <person name="Ament-Velasquez S.L."/>
            <person name="Kruys A."/>
            <person name="Hutchinson M.I."/>
            <person name="Powell A.J."/>
            <person name="Barry K."/>
            <person name="Miller A.N."/>
            <person name="Grigoriev I.V."/>
            <person name="Debuchy R."/>
            <person name="Gladieux P."/>
            <person name="Thoren M.H."/>
            <person name="Johannesson H."/>
        </authorList>
    </citation>
    <scope>NUCLEOTIDE SEQUENCE</scope>
    <source>
        <strain evidence="1">CBS 757.83</strain>
    </source>
</reference>
<evidence type="ECO:0000313" key="2">
    <source>
        <dbReference type="Proteomes" id="UP001305647"/>
    </source>
</evidence>
<proteinExistence type="predicted"/>